<dbReference type="InterPro" id="IPR036388">
    <property type="entry name" value="WH-like_DNA-bd_sf"/>
</dbReference>
<dbReference type="SUPFAM" id="SSF46785">
    <property type="entry name" value="Winged helix' DNA-binding domain"/>
    <property type="match status" value="1"/>
</dbReference>
<dbReference type="AlphaFoldDB" id="D2RJS3"/>
<dbReference type="EMBL" id="CP001859">
    <property type="protein sequence ID" value="ADB47325.1"/>
    <property type="molecule type" value="Genomic_DNA"/>
</dbReference>
<dbReference type="OrthoDB" id="2300994at2"/>
<dbReference type="GeneID" id="78335821"/>
<dbReference type="Gene3D" id="1.10.10.10">
    <property type="entry name" value="Winged helix-like DNA-binding domain superfamily/Winged helix DNA-binding domain"/>
    <property type="match status" value="1"/>
</dbReference>
<dbReference type="InterPro" id="IPR036390">
    <property type="entry name" value="WH_DNA-bd_sf"/>
</dbReference>
<keyword evidence="2" id="KW-1185">Reference proteome</keyword>
<dbReference type="InterPro" id="IPR018597">
    <property type="entry name" value="Phage_Tuc2009_YjcQ"/>
</dbReference>
<dbReference type="RefSeq" id="WP_012938314.1">
    <property type="nucleotide sequence ID" value="NC_013740.1"/>
</dbReference>
<sequence length="86" mass="9368">MKNFDDENFTASHFAVSDALFLNILQSLIEAGYIGGIKIVTDKCGSAISLISPHLSLSGMEYLADNTMMKKAYRLLKGIRDVTPGV</sequence>
<reference evidence="1 2" key="1">
    <citation type="journal article" date="2010" name="Stand. Genomic Sci.">
        <title>Complete genome sequence of Acidaminococcus fermentans type strain (VR4).</title>
        <authorList>
            <person name="Chang Y.J."/>
            <person name="Pukall R."/>
            <person name="Saunders E."/>
            <person name="Lapidus A."/>
            <person name="Copeland A."/>
            <person name="Nolan M."/>
            <person name="Glavina Del Rio T."/>
            <person name="Lucas S."/>
            <person name="Chen F."/>
            <person name="Tice H."/>
            <person name="Cheng J.F."/>
            <person name="Han C."/>
            <person name="Detter J.C."/>
            <person name="Bruce D."/>
            <person name="Goodwin L."/>
            <person name="Pitluck S."/>
            <person name="Mikhailova N."/>
            <person name="Liolios K."/>
            <person name="Pati A."/>
            <person name="Ivanova N."/>
            <person name="Mavromatis K."/>
            <person name="Chen A."/>
            <person name="Palaniappan K."/>
            <person name="Land M."/>
            <person name="Hauser L."/>
            <person name="Jeffries C.D."/>
            <person name="Brettin T."/>
            <person name="Rohde M."/>
            <person name="Goker M."/>
            <person name="Bristow J."/>
            <person name="Eisen J.A."/>
            <person name="Markowitz V."/>
            <person name="Hugenholtz P."/>
            <person name="Kyrpides N.C."/>
            <person name="Klenk H.P."/>
        </authorList>
    </citation>
    <scope>NUCLEOTIDE SEQUENCE [LARGE SCALE GENOMIC DNA]</scope>
    <source>
        <strain evidence="2">ATCC 25085 / DSM 20731 / CCUG 9996 / CIP 106432 / VR4</strain>
    </source>
</reference>
<accession>D2RJS3</accession>
<organism evidence="1 2">
    <name type="scientific">Acidaminococcus fermentans (strain ATCC 25085 / DSM 20731 / CCUG 9996 / CIP 106432 / VR4)</name>
    <dbReference type="NCBI Taxonomy" id="591001"/>
    <lineage>
        <taxon>Bacteria</taxon>
        <taxon>Bacillati</taxon>
        <taxon>Bacillota</taxon>
        <taxon>Negativicutes</taxon>
        <taxon>Acidaminococcales</taxon>
        <taxon>Acidaminococcaceae</taxon>
        <taxon>Acidaminococcus</taxon>
    </lineage>
</organism>
<evidence type="ECO:0000313" key="2">
    <source>
        <dbReference type="Proteomes" id="UP000001902"/>
    </source>
</evidence>
<name>D2RJS3_ACIFV</name>
<proteinExistence type="predicted"/>
<dbReference type="Pfam" id="PF09639">
    <property type="entry name" value="YjcQ"/>
    <property type="match status" value="1"/>
</dbReference>
<dbReference type="HOGENOM" id="CLU_144030_0_0_9"/>
<gene>
    <name evidence="1" type="ordered locus">Acfer_0940</name>
</gene>
<evidence type="ECO:0000313" key="1">
    <source>
        <dbReference type="EMBL" id="ADB47325.1"/>
    </source>
</evidence>
<dbReference type="KEGG" id="afn:Acfer_0940"/>
<dbReference type="eggNOG" id="ENOG5032GNX">
    <property type="taxonomic scope" value="Bacteria"/>
</dbReference>
<dbReference type="Proteomes" id="UP000001902">
    <property type="component" value="Chromosome"/>
</dbReference>
<protein>
    <submittedName>
        <fullName evidence="1">YjcQ</fullName>
    </submittedName>
</protein>